<dbReference type="InterPro" id="IPR035919">
    <property type="entry name" value="EAL_sf"/>
</dbReference>
<gene>
    <name evidence="4" type="ORF">E3983_02555</name>
</gene>
<dbReference type="InterPro" id="IPR043128">
    <property type="entry name" value="Rev_trsase/Diguanyl_cyclase"/>
</dbReference>
<dbReference type="InterPro" id="IPR003018">
    <property type="entry name" value="GAF"/>
</dbReference>
<organism evidence="4 5">
    <name type="scientific">Legionella israelensis</name>
    <dbReference type="NCBI Taxonomy" id="454"/>
    <lineage>
        <taxon>Bacteria</taxon>
        <taxon>Pseudomonadati</taxon>
        <taxon>Pseudomonadota</taxon>
        <taxon>Gammaproteobacteria</taxon>
        <taxon>Legionellales</taxon>
        <taxon>Legionellaceae</taxon>
        <taxon>Legionella</taxon>
    </lineage>
</organism>
<dbReference type="Gene3D" id="3.30.70.270">
    <property type="match status" value="1"/>
</dbReference>
<dbReference type="GO" id="GO:0003824">
    <property type="term" value="F:catalytic activity"/>
    <property type="evidence" value="ECO:0007669"/>
    <property type="project" value="UniProtKB-ARBA"/>
</dbReference>
<dbReference type="Gene3D" id="3.20.20.450">
    <property type="entry name" value="EAL domain"/>
    <property type="match status" value="1"/>
</dbReference>
<accession>A0AAX1EE04</accession>
<dbReference type="PROSITE" id="PS50883">
    <property type="entry name" value="EAL"/>
    <property type="match status" value="1"/>
</dbReference>
<dbReference type="SMART" id="SM00052">
    <property type="entry name" value="EAL"/>
    <property type="match status" value="1"/>
</dbReference>
<dbReference type="InterPro" id="IPR000160">
    <property type="entry name" value="GGDEF_dom"/>
</dbReference>
<feature type="domain" description="EAL" evidence="2">
    <location>
        <begin position="577"/>
        <end position="829"/>
    </location>
</feature>
<dbReference type="EMBL" id="CP038254">
    <property type="protein sequence ID" value="QBR83341.1"/>
    <property type="molecule type" value="Genomic_DNA"/>
</dbReference>
<evidence type="ECO:0000313" key="4">
    <source>
        <dbReference type="EMBL" id="QBR83341.1"/>
    </source>
</evidence>
<dbReference type="InterPro" id="IPR001633">
    <property type="entry name" value="EAL_dom"/>
</dbReference>
<dbReference type="SMART" id="SM00065">
    <property type="entry name" value="GAF"/>
    <property type="match status" value="1"/>
</dbReference>
<protein>
    <submittedName>
        <fullName evidence="4">EAL domain-containing protein</fullName>
    </submittedName>
</protein>
<sequence length="837" mass="95416">MKKKKNKATFNHLKCEKVTDLNHPLIQGINKYHEAAIVFNENGKIIAISNEAARLFSSSPKPLVEQSLWSQLNLDSFAKKRLFVRARRYFRSVKEGLPQQFTWVEKKEDKPVLALNIVLSQTSFNDELVYIAQLLDILQLKLTEWVLWSLAKISNYEKITEIIDEILLLANRVFDADHAMVSLVENKKIARSVSYYHEGKKTGNISYSLENTPCEIARKKQKICHYPEHVQEKFPKDHLLQELNAESYIGGPITNAQNKVVGLLTLIAEKAIPMSDLNDTLFRLFLDRIGLEIEKLLYQKELQFLASIPKQDPNPVMRMHTDGEVIFANHKGKEILNHWQAGNSSPPAKILNSIMKARDTGQIITEEITVQNKTYLLTLVWISDFNQVNLYGTDITNLKNAQQNILNLARYDALTQIANRQYFEEKLLIHIANHEKLALLLIDIDNFKIINDTLGHPVGDRLLKIATKRMQRCLRENDFIARLGGDEFIIMLCNNPNESATIVAEKINDVLAKPFQFGDYSLDVTCSIGISFFPDSATNASNLLKQADIAMYQAKRSGKNQYAVFSNQLHGLTQRRQKYLKKELITAAAKNELFVTYQPYFNMQTAEVSGFEAFLRWLHPKEGLIFPIEFIPIAEQNGTIHTIGQWSVEQAISEYASTLMSKDKIKLSLNISLTQISDARFMDTLLSSIEQYGISADHIVLDISEHIMATGAEDISKLNTFNRHGIKLSLDNFGSLEVSLTRLAALPIHYLKLDKKLLDDIEHQQKSRSLLSGIIELAKKLNIAVIQKGVEEKEQHELLKSLGCPYAQGNYYCPPLRLKELQDFIREHEATMQSESF</sequence>
<proteinExistence type="predicted"/>
<dbReference type="PROSITE" id="PS50887">
    <property type="entry name" value="GGDEF"/>
    <property type="match status" value="1"/>
</dbReference>
<dbReference type="Pfam" id="PF00563">
    <property type="entry name" value="EAL"/>
    <property type="match status" value="1"/>
</dbReference>
<dbReference type="SMART" id="SM00267">
    <property type="entry name" value="GGDEF"/>
    <property type="match status" value="1"/>
</dbReference>
<dbReference type="Gene3D" id="3.30.450.40">
    <property type="match status" value="1"/>
</dbReference>
<dbReference type="SUPFAM" id="SSF55073">
    <property type="entry name" value="Nucleotide cyclase"/>
    <property type="match status" value="1"/>
</dbReference>
<feature type="domain" description="GGDEF" evidence="3">
    <location>
        <begin position="435"/>
        <end position="567"/>
    </location>
</feature>
<name>A0AAX1EE04_9GAMM</name>
<dbReference type="InterPro" id="IPR029787">
    <property type="entry name" value="Nucleotide_cyclase"/>
</dbReference>
<dbReference type="CDD" id="cd01948">
    <property type="entry name" value="EAL"/>
    <property type="match status" value="1"/>
</dbReference>
<comment type="cofactor">
    <cofactor evidence="1">
        <name>Mg(2+)</name>
        <dbReference type="ChEBI" id="CHEBI:18420"/>
    </cofactor>
</comment>
<dbReference type="Proteomes" id="UP000295517">
    <property type="component" value="Chromosome"/>
</dbReference>
<dbReference type="CDD" id="cd01949">
    <property type="entry name" value="GGDEF"/>
    <property type="match status" value="1"/>
</dbReference>
<evidence type="ECO:0000259" key="2">
    <source>
        <dbReference type="PROSITE" id="PS50883"/>
    </source>
</evidence>
<reference evidence="4 5" key="1">
    <citation type="submission" date="2019-03" db="EMBL/GenBank/DDBJ databases">
        <title>Diverse conjugative elements silence natural transformation in Legionella species.</title>
        <authorList>
            <person name="Durieux I."/>
            <person name="Ginevra C."/>
            <person name="Attaiech L."/>
            <person name="Picq K."/>
            <person name="Juan P.A."/>
            <person name="Jarraud S."/>
            <person name="Charpentier X."/>
        </authorList>
    </citation>
    <scope>NUCLEOTIDE SEQUENCE [LARGE SCALE GENOMIC DNA]</scope>
    <source>
        <strain evidence="4 5">HL-0427-4011</strain>
    </source>
</reference>
<dbReference type="InterPro" id="IPR029016">
    <property type="entry name" value="GAF-like_dom_sf"/>
</dbReference>
<dbReference type="AlphaFoldDB" id="A0AAX1EE04"/>
<dbReference type="SUPFAM" id="SSF141868">
    <property type="entry name" value="EAL domain-like"/>
    <property type="match status" value="1"/>
</dbReference>
<evidence type="ECO:0000256" key="1">
    <source>
        <dbReference type="ARBA" id="ARBA00001946"/>
    </source>
</evidence>
<dbReference type="Pfam" id="PF00990">
    <property type="entry name" value="GGDEF"/>
    <property type="match status" value="1"/>
</dbReference>
<dbReference type="PANTHER" id="PTHR44757:SF2">
    <property type="entry name" value="BIOFILM ARCHITECTURE MAINTENANCE PROTEIN MBAA"/>
    <property type="match status" value="1"/>
</dbReference>
<evidence type="ECO:0000259" key="3">
    <source>
        <dbReference type="PROSITE" id="PS50887"/>
    </source>
</evidence>
<dbReference type="RefSeq" id="WP_135059749.1">
    <property type="nucleotide sequence ID" value="NZ_CP038254.1"/>
</dbReference>
<dbReference type="InterPro" id="IPR052155">
    <property type="entry name" value="Biofilm_reg_signaling"/>
</dbReference>
<dbReference type="SUPFAM" id="SSF55781">
    <property type="entry name" value="GAF domain-like"/>
    <property type="match status" value="1"/>
</dbReference>
<dbReference type="Pfam" id="PF01590">
    <property type="entry name" value="GAF"/>
    <property type="match status" value="1"/>
</dbReference>
<dbReference type="FunFam" id="3.30.70.270:FF:000001">
    <property type="entry name" value="Diguanylate cyclase domain protein"/>
    <property type="match status" value="1"/>
</dbReference>
<evidence type="ECO:0000313" key="5">
    <source>
        <dbReference type="Proteomes" id="UP000295517"/>
    </source>
</evidence>
<dbReference type="PANTHER" id="PTHR44757">
    <property type="entry name" value="DIGUANYLATE CYCLASE DGCP"/>
    <property type="match status" value="1"/>
</dbReference>
<dbReference type="NCBIfam" id="TIGR00254">
    <property type="entry name" value="GGDEF"/>
    <property type="match status" value="1"/>
</dbReference>